<feature type="compositionally biased region" description="Basic residues" evidence="1">
    <location>
        <begin position="99"/>
        <end position="110"/>
    </location>
</feature>
<evidence type="ECO:0000313" key="2">
    <source>
        <dbReference type="EMBL" id="EDO32506.1"/>
    </source>
</evidence>
<feature type="compositionally biased region" description="Basic and acidic residues" evidence="1">
    <location>
        <begin position="402"/>
        <end position="414"/>
    </location>
</feature>
<dbReference type="AlphaFoldDB" id="A7SUV3"/>
<dbReference type="EMBL" id="DS469820">
    <property type="protein sequence ID" value="EDO32506.1"/>
    <property type="molecule type" value="Genomic_DNA"/>
</dbReference>
<name>A7SUV3_NEMVE</name>
<gene>
    <name evidence="2" type="ORF">NEMVEDRAFT_v1g247552</name>
</gene>
<evidence type="ECO:0000313" key="3">
    <source>
        <dbReference type="Proteomes" id="UP000001593"/>
    </source>
</evidence>
<dbReference type="InParanoid" id="A7SUV3"/>
<feature type="region of interest" description="Disordered" evidence="1">
    <location>
        <begin position="265"/>
        <end position="301"/>
    </location>
</feature>
<feature type="compositionally biased region" description="Pro residues" evidence="1">
    <location>
        <begin position="268"/>
        <end position="279"/>
    </location>
</feature>
<feature type="compositionally biased region" description="Polar residues" evidence="1">
    <location>
        <begin position="56"/>
        <end position="65"/>
    </location>
</feature>
<proteinExistence type="predicted"/>
<feature type="compositionally biased region" description="Low complexity" evidence="1">
    <location>
        <begin position="353"/>
        <end position="363"/>
    </location>
</feature>
<protein>
    <submittedName>
        <fullName evidence="2">Uncharacterized protein</fullName>
    </submittedName>
</protein>
<sequence>MLAFNRKNPKNNDPVREILARIEEKQSKTGLSLFAPHEENQTPLPSVDKTSAADENVSSASTKSSFFPDLKTAREKAQSRITANLTSQQIVQPPGYGSHKTKRVPHHLPGNKKSGLNLNQTFPPSNMKASSVWGDEKLNSLYNGNALMMNKESIDININPFGYNRKTLAFDNRNINYVVEWPETWPFKIMINGVIIISYVPGWDGGGEGRELIISQVPGGRLSYQEKGIGISLVPGGGMGNYILGSSPSLDEFSNEHIGSHARVLAPVDPPNKPHPIPNKPFLESVRRQPKKSQSRESRGSFYLKEAGVSYKREESLVNLPRKKKISPDEESKSRLAYPLSNGENGTEERDVSTTVSSVDNVTLGLARDSSPNKLGSVITTKGESSQSTREHAPPCTPEPPEPLKEEEPPPEKLAKEVVDDIVNQILAEDEGVVI</sequence>
<keyword evidence="3" id="KW-1185">Reference proteome</keyword>
<feature type="region of interest" description="Disordered" evidence="1">
    <location>
        <begin position="29"/>
        <end position="73"/>
    </location>
</feature>
<reference evidence="2 3" key="1">
    <citation type="journal article" date="2007" name="Science">
        <title>Sea anemone genome reveals ancestral eumetazoan gene repertoire and genomic organization.</title>
        <authorList>
            <person name="Putnam N.H."/>
            <person name="Srivastava M."/>
            <person name="Hellsten U."/>
            <person name="Dirks B."/>
            <person name="Chapman J."/>
            <person name="Salamov A."/>
            <person name="Terry A."/>
            <person name="Shapiro H."/>
            <person name="Lindquist E."/>
            <person name="Kapitonov V.V."/>
            <person name="Jurka J."/>
            <person name="Genikhovich G."/>
            <person name="Grigoriev I.V."/>
            <person name="Lucas S.M."/>
            <person name="Steele R.E."/>
            <person name="Finnerty J.R."/>
            <person name="Technau U."/>
            <person name="Martindale M.Q."/>
            <person name="Rokhsar D.S."/>
        </authorList>
    </citation>
    <scope>NUCLEOTIDE SEQUENCE [LARGE SCALE GENOMIC DNA]</scope>
    <source>
        <strain evidence="3">CH2 X CH6</strain>
    </source>
</reference>
<dbReference type="Proteomes" id="UP000001593">
    <property type="component" value="Unassembled WGS sequence"/>
</dbReference>
<feature type="compositionally biased region" description="Polar residues" evidence="1">
    <location>
        <begin position="370"/>
        <end position="388"/>
    </location>
</feature>
<feature type="region of interest" description="Disordered" evidence="1">
    <location>
        <begin position="321"/>
        <end position="414"/>
    </location>
</feature>
<evidence type="ECO:0000256" key="1">
    <source>
        <dbReference type="SAM" id="MobiDB-lite"/>
    </source>
</evidence>
<dbReference type="HOGENOM" id="CLU_630559_0_0_1"/>
<accession>A7SUV3</accession>
<organism evidence="2 3">
    <name type="scientific">Nematostella vectensis</name>
    <name type="common">Starlet sea anemone</name>
    <dbReference type="NCBI Taxonomy" id="45351"/>
    <lineage>
        <taxon>Eukaryota</taxon>
        <taxon>Metazoa</taxon>
        <taxon>Cnidaria</taxon>
        <taxon>Anthozoa</taxon>
        <taxon>Hexacorallia</taxon>
        <taxon>Actiniaria</taxon>
        <taxon>Edwardsiidae</taxon>
        <taxon>Nematostella</taxon>
    </lineage>
</organism>
<feature type="region of interest" description="Disordered" evidence="1">
    <location>
        <begin position="90"/>
        <end position="119"/>
    </location>
</feature>